<feature type="transmembrane region" description="Helical" evidence="1">
    <location>
        <begin position="41"/>
        <end position="58"/>
    </location>
</feature>
<keyword evidence="1" id="KW-0812">Transmembrane</keyword>
<evidence type="ECO:0000313" key="2">
    <source>
        <dbReference type="EMBL" id="MBI3126773.1"/>
    </source>
</evidence>
<dbReference type="AlphaFoldDB" id="A0A932HXD3"/>
<gene>
    <name evidence="2" type="ORF">HYZ11_04125</name>
</gene>
<dbReference type="Proteomes" id="UP000782312">
    <property type="component" value="Unassembled WGS sequence"/>
</dbReference>
<proteinExistence type="predicted"/>
<name>A0A932HXD3_UNCTE</name>
<comment type="caution">
    <text evidence="2">The sequence shown here is derived from an EMBL/GenBank/DDBJ whole genome shotgun (WGS) entry which is preliminary data.</text>
</comment>
<dbReference type="EMBL" id="JACPUR010000013">
    <property type="protein sequence ID" value="MBI3126773.1"/>
    <property type="molecule type" value="Genomic_DNA"/>
</dbReference>
<evidence type="ECO:0000313" key="3">
    <source>
        <dbReference type="Proteomes" id="UP000782312"/>
    </source>
</evidence>
<keyword evidence="1" id="KW-1133">Transmembrane helix</keyword>
<protein>
    <submittedName>
        <fullName evidence="2">Uncharacterized protein</fullName>
    </submittedName>
</protein>
<organism evidence="2 3">
    <name type="scientific">Tectimicrobiota bacterium</name>
    <dbReference type="NCBI Taxonomy" id="2528274"/>
    <lineage>
        <taxon>Bacteria</taxon>
        <taxon>Pseudomonadati</taxon>
        <taxon>Nitrospinota/Tectimicrobiota group</taxon>
        <taxon>Candidatus Tectimicrobiota</taxon>
    </lineage>
</organism>
<accession>A0A932HXD3</accession>
<reference evidence="2" key="1">
    <citation type="submission" date="2020-07" db="EMBL/GenBank/DDBJ databases">
        <title>Huge and variable diversity of episymbiotic CPR bacteria and DPANN archaea in groundwater ecosystems.</title>
        <authorList>
            <person name="He C.Y."/>
            <person name="Keren R."/>
            <person name="Whittaker M."/>
            <person name="Farag I.F."/>
            <person name="Doudna J."/>
            <person name="Cate J.H.D."/>
            <person name="Banfield J.F."/>
        </authorList>
    </citation>
    <scope>NUCLEOTIDE SEQUENCE</scope>
    <source>
        <strain evidence="2">NC_groundwater_763_Ag_S-0.2um_68_21</strain>
    </source>
</reference>
<keyword evidence="1" id="KW-0472">Membrane</keyword>
<evidence type="ECO:0000256" key="1">
    <source>
        <dbReference type="SAM" id="Phobius"/>
    </source>
</evidence>
<sequence length="64" mass="6854">MLPDPALMDGFTRLEWLNQCGSAIADLGFWRRISFLGDGDAAILVFAGIAIGVIACVTKDHFVG</sequence>